<dbReference type="GO" id="GO:0046872">
    <property type="term" value="F:metal ion binding"/>
    <property type="evidence" value="ECO:0007669"/>
    <property type="project" value="TreeGrafter"/>
</dbReference>
<dbReference type="Pfam" id="PF01928">
    <property type="entry name" value="CYTH"/>
    <property type="match status" value="1"/>
</dbReference>
<dbReference type="Gene3D" id="2.40.320.10">
    <property type="entry name" value="Hypothetical Protein Pfu-838710-001"/>
    <property type="match status" value="1"/>
</dbReference>
<dbReference type="PROSITE" id="PS51707">
    <property type="entry name" value="CYTH"/>
    <property type="match status" value="1"/>
</dbReference>
<dbReference type="SMART" id="SM00880">
    <property type="entry name" value="CHAD"/>
    <property type="match status" value="1"/>
</dbReference>
<organism evidence="3 4">
    <name type="scientific">Rhizobium mesoamericanum STM3625</name>
    <dbReference type="NCBI Taxonomy" id="1211777"/>
    <lineage>
        <taxon>Bacteria</taxon>
        <taxon>Pseudomonadati</taxon>
        <taxon>Pseudomonadota</taxon>
        <taxon>Alphaproteobacteria</taxon>
        <taxon>Hyphomicrobiales</taxon>
        <taxon>Rhizobiaceae</taxon>
        <taxon>Rhizobium/Agrobacterium group</taxon>
        <taxon>Rhizobium</taxon>
    </lineage>
</organism>
<dbReference type="Proteomes" id="UP000009319">
    <property type="component" value="Unassembled WGS sequence"/>
</dbReference>
<dbReference type="HOGENOM" id="CLU_040400_3_0_5"/>
<feature type="domain" description="CHAD" evidence="2">
    <location>
        <begin position="208"/>
        <end position="481"/>
    </location>
</feature>
<dbReference type="SUPFAM" id="SSF55154">
    <property type="entry name" value="CYTH-like phosphatases"/>
    <property type="match status" value="1"/>
</dbReference>
<dbReference type="InterPro" id="IPR039013">
    <property type="entry name" value="YgiF"/>
</dbReference>
<protein>
    <submittedName>
        <fullName evidence="3">CHAD domain containing protein</fullName>
    </submittedName>
</protein>
<dbReference type="PROSITE" id="PS51708">
    <property type="entry name" value="CHAD"/>
    <property type="match status" value="1"/>
</dbReference>
<evidence type="ECO:0000313" key="3">
    <source>
        <dbReference type="EMBL" id="CCM78185.1"/>
    </source>
</evidence>
<dbReference type="InterPro" id="IPR038186">
    <property type="entry name" value="CHAD_dom_sf"/>
</dbReference>
<name>K0Q1Q1_9HYPH</name>
<dbReference type="InterPro" id="IPR007899">
    <property type="entry name" value="CHAD_dom"/>
</dbReference>
<reference evidence="3 4" key="1">
    <citation type="journal article" date="2013" name="Genome Announc.">
        <title>Draft Genome Sequence of Rhizobium mesoamericanum STM3625, a Nitrogen-Fixing Symbiont of Mimosa pudica Isolated in French Guiana (South America).</title>
        <authorList>
            <person name="Moulin L."/>
            <person name="Mornico D."/>
            <person name="Melkonian R."/>
            <person name="Klonowska A."/>
        </authorList>
    </citation>
    <scope>NUCLEOTIDE SEQUENCE [LARGE SCALE GENOMIC DNA]</scope>
    <source>
        <strain evidence="3 4">STM3625</strain>
    </source>
</reference>
<evidence type="ECO:0000313" key="4">
    <source>
        <dbReference type="Proteomes" id="UP000009319"/>
    </source>
</evidence>
<dbReference type="InterPro" id="IPR033469">
    <property type="entry name" value="CYTH-like_dom_sf"/>
</dbReference>
<dbReference type="RefSeq" id="WP_007535735.1">
    <property type="nucleotide sequence ID" value="NZ_HF536773.1"/>
</dbReference>
<comment type="caution">
    <text evidence="3">The sequence shown here is derived from an EMBL/GenBank/DDBJ whole genome shotgun (WGS) entry which is preliminary data.</text>
</comment>
<dbReference type="Pfam" id="PF05235">
    <property type="entry name" value="CHAD"/>
    <property type="match status" value="1"/>
</dbReference>
<dbReference type="GO" id="GO:0050355">
    <property type="term" value="F:inorganic triphosphate phosphatase activity"/>
    <property type="evidence" value="ECO:0007669"/>
    <property type="project" value="InterPro"/>
</dbReference>
<dbReference type="PANTHER" id="PTHR39569">
    <property type="entry name" value="INORGANIC TRIPHOSPHATASE"/>
    <property type="match status" value="1"/>
</dbReference>
<dbReference type="eggNOG" id="COG3025">
    <property type="taxonomic scope" value="Bacteria"/>
</dbReference>
<proteinExistence type="predicted"/>
<gene>
    <name evidence="3" type="ORF">BN77_p10146</name>
</gene>
<dbReference type="eggNOG" id="COG5607">
    <property type="taxonomic scope" value="Bacteria"/>
</dbReference>
<dbReference type="EMBL" id="CANI01000035">
    <property type="protein sequence ID" value="CCM78185.1"/>
    <property type="molecule type" value="Genomic_DNA"/>
</dbReference>
<sequence>MSSEVELKLELSSEAAKRLSGFKALTKPAEVLNQTSTYFDFEDQRLFRRGFTLRIRRTGDLRVQTVKAVGRSRSLFARSEWEVPLDGDEPILDHSSPLKTEFGDELAVSPAFDVKVERRLWTIDENGSQIEVAIDKGSVVSGDRSTPLREAELELKDGDPRDLFVFARKIEAVAPIRFGVRSKAEKGFALIEQQRSVFKAEHLDLEQDMPASDAFQAIAASCFRHFRLNEDVLLRQRNAETLHQARVALRRLRSAFSLFKPLLPDAEPQRLKDELRWLAGVLGEARDLDVLLPKATDADLQRRLEVAREAAYDDVAEALESSRARALMLDFNEWLRCGEYLFLPETDKIRNLPAVEFAGMALGRMRKKLKKHGRALAKVDDQQRHEARKDAKKLRYAVEFFASLFDGKRSVRRHRRFLKKLTELQDQLGSLIDLVTGPDVLSRLGLTDHTASDSIISHADKDALIEDAQASLDNVLHAKRFWR</sequence>
<dbReference type="Gene3D" id="1.40.20.10">
    <property type="entry name" value="CHAD domain"/>
    <property type="match status" value="1"/>
</dbReference>
<dbReference type="InterPro" id="IPR023577">
    <property type="entry name" value="CYTH_domain"/>
</dbReference>
<dbReference type="AlphaFoldDB" id="K0Q1Q1"/>
<dbReference type="SMART" id="SM01118">
    <property type="entry name" value="CYTH"/>
    <property type="match status" value="1"/>
</dbReference>
<evidence type="ECO:0000259" key="2">
    <source>
        <dbReference type="PROSITE" id="PS51708"/>
    </source>
</evidence>
<keyword evidence="4" id="KW-1185">Reference proteome</keyword>
<dbReference type="CDD" id="cd07756">
    <property type="entry name" value="CYTH-like_Pase_CHAD"/>
    <property type="match status" value="1"/>
</dbReference>
<dbReference type="PANTHER" id="PTHR39569:SF1">
    <property type="entry name" value="INORGANIC TRIPHOSPHATASE"/>
    <property type="match status" value="1"/>
</dbReference>
<feature type="domain" description="CYTH" evidence="1">
    <location>
        <begin position="2"/>
        <end position="194"/>
    </location>
</feature>
<accession>K0Q1Q1</accession>
<evidence type="ECO:0000259" key="1">
    <source>
        <dbReference type="PROSITE" id="PS51707"/>
    </source>
</evidence>